<name>H2J501_MARPK</name>
<dbReference type="SUPFAM" id="SSF51206">
    <property type="entry name" value="cAMP-binding domain-like"/>
    <property type="match status" value="1"/>
</dbReference>
<evidence type="ECO:0000313" key="2">
    <source>
        <dbReference type="EMBL" id="AEX86018.1"/>
    </source>
</evidence>
<dbReference type="AlphaFoldDB" id="H2J501"/>
<dbReference type="InterPro" id="IPR000595">
    <property type="entry name" value="cNMP-bd_dom"/>
</dbReference>
<sequence>MKDFFNPGEVILKENETYNFCYYIISGKVMTSLKNNELQPGDFIGTMSFITGKPLLESYIANTRVEVLKISKETLIKLIDEKEFEKFFEHISNLYINLFYKSVFGVIPDISELLKMKARALNKRDVLDDLILDETDALLSELDQILNAGEIFETELPDDPDVAAESFKALFDKDNLDLPGIIVYTTNYIRKNLSNNVLCEDLIYAFEKSIEIEDRALVKYFLYLSTIFCKDRERIQEILEEYLEILRFWGIPSWGEMLIRIENYEMYLNLFNKKNEGE</sequence>
<gene>
    <name evidence="2" type="ordered locus">Marpi_1629</name>
</gene>
<dbReference type="Gene3D" id="2.60.120.10">
    <property type="entry name" value="Jelly Rolls"/>
    <property type="match status" value="1"/>
</dbReference>
<dbReference type="KEGG" id="mpz:Marpi_1629"/>
<keyword evidence="3" id="KW-1185">Reference proteome</keyword>
<proteinExistence type="predicted"/>
<reference evidence="3" key="2">
    <citation type="submission" date="2012-01" db="EMBL/GenBank/DDBJ databases">
        <title>Complete sequence of chromosome of Marinitoga piezophila KA3.</title>
        <authorList>
            <person name="Lucas S."/>
            <person name="Han J."/>
            <person name="Lapidus A."/>
            <person name="Cheng J.-F."/>
            <person name="Goodwin L."/>
            <person name="Pitluck S."/>
            <person name="Peters L."/>
            <person name="Mikhailova N."/>
            <person name="Teshima H."/>
            <person name="Detter J.C."/>
            <person name="Han C."/>
            <person name="Tapia R."/>
            <person name="Land M."/>
            <person name="Hauser L."/>
            <person name="Kyrpides N."/>
            <person name="Ivanova N."/>
            <person name="Pagani I."/>
            <person name="Jebbar M."/>
            <person name="Vannier P."/>
            <person name="Oger P."/>
            <person name="Cario A."/>
            <person name="Bartlett D."/>
            <person name="Noll K.M."/>
            <person name="Woyke T."/>
        </authorList>
    </citation>
    <scope>NUCLEOTIDE SEQUENCE [LARGE SCALE GENOMIC DNA]</scope>
    <source>
        <strain evidence="3">DSM 14283 / JCM 11233 / KA3</strain>
    </source>
</reference>
<dbReference type="STRING" id="443254.Marpi_1629"/>
<dbReference type="Proteomes" id="UP000007161">
    <property type="component" value="Chromosome"/>
</dbReference>
<dbReference type="InterPro" id="IPR018490">
    <property type="entry name" value="cNMP-bd_dom_sf"/>
</dbReference>
<dbReference type="PROSITE" id="PS50042">
    <property type="entry name" value="CNMP_BINDING_3"/>
    <property type="match status" value="1"/>
</dbReference>
<dbReference type="InterPro" id="IPR014710">
    <property type="entry name" value="RmlC-like_jellyroll"/>
</dbReference>
<dbReference type="HOGENOM" id="CLU_1000420_0_0_0"/>
<dbReference type="Pfam" id="PF00027">
    <property type="entry name" value="cNMP_binding"/>
    <property type="match status" value="1"/>
</dbReference>
<protein>
    <submittedName>
        <fullName evidence="2">Cyclic nucleotide-binding protein</fullName>
    </submittedName>
</protein>
<dbReference type="eggNOG" id="COG0664">
    <property type="taxonomic scope" value="Bacteria"/>
</dbReference>
<feature type="domain" description="Cyclic nucleotide-binding" evidence="1">
    <location>
        <begin position="1"/>
        <end position="79"/>
    </location>
</feature>
<accession>H2J501</accession>
<dbReference type="EMBL" id="CP003257">
    <property type="protein sequence ID" value="AEX86018.1"/>
    <property type="molecule type" value="Genomic_DNA"/>
</dbReference>
<dbReference type="CDD" id="cd00038">
    <property type="entry name" value="CAP_ED"/>
    <property type="match status" value="1"/>
</dbReference>
<dbReference type="RefSeq" id="WP_014297089.1">
    <property type="nucleotide sequence ID" value="NC_016751.1"/>
</dbReference>
<dbReference type="OrthoDB" id="9772100at2"/>
<organism evidence="2 3">
    <name type="scientific">Marinitoga piezophila (strain DSM 14283 / JCM 11233 / KA3)</name>
    <dbReference type="NCBI Taxonomy" id="443254"/>
    <lineage>
        <taxon>Bacteria</taxon>
        <taxon>Thermotogati</taxon>
        <taxon>Thermotogota</taxon>
        <taxon>Thermotogae</taxon>
        <taxon>Petrotogales</taxon>
        <taxon>Petrotogaceae</taxon>
        <taxon>Marinitoga</taxon>
    </lineage>
</organism>
<reference evidence="2 3" key="1">
    <citation type="journal article" date="2012" name="J. Bacteriol.">
        <title>Complete Genome Sequence of the Thermophilic, Piezophilic, Heterotrophic Bacterium Marinitoga piezophila KA3.</title>
        <authorList>
            <person name="Lucas S."/>
            <person name="Han J."/>
            <person name="Lapidus A."/>
            <person name="Cheng J.F."/>
            <person name="Goodwin L.A."/>
            <person name="Pitluck S."/>
            <person name="Peters L."/>
            <person name="Mikhailova N."/>
            <person name="Teshima H."/>
            <person name="Detter J.C."/>
            <person name="Han C."/>
            <person name="Tapia R."/>
            <person name="Land M."/>
            <person name="Hauser L."/>
            <person name="Kyrpides N.C."/>
            <person name="Ivanova N."/>
            <person name="Pagani I."/>
            <person name="Vannier P."/>
            <person name="Oger P."/>
            <person name="Bartlett D.H."/>
            <person name="Noll K.M."/>
            <person name="Woyke T."/>
            <person name="Jebbar M."/>
        </authorList>
    </citation>
    <scope>NUCLEOTIDE SEQUENCE [LARGE SCALE GENOMIC DNA]</scope>
    <source>
        <strain evidence="3">DSM 14283 / JCM 11233 / KA3</strain>
    </source>
</reference>
<evidence type="ECO:0000259" key="1">
    <source>
        <dbReference type="PROSITE" id="PS50042"/>
    </source>
</evidence>
<evidence type="ECO:0000313" key="3">
    <source>
        <dbReference type="Proteomes" id="UP000007161"/>
    </source>
</evidence>